<dbReference type="WBParaSite" id="PS1159_v2.g14204.t1">
    <property type="protein sequence ID" value="PS1159_v2.g14204.t1"/>
    <property type="gene ID" value="PS1159_v2.g14204"/>
</dbReference>
<evidence type="ECO:0000313" key="1">
    <source>
        <dbReference type="Proteomes" id="UP000887580"/>
    </source>
</evidence>
<reference evidence="2" key="1">
    <citation type="submission" date="2022-11" db="UniProtKB">
        <authorList>
            <consortium name="WormBaseParasite"/>
        </authorList>
    </citation>
    <scope>IDENTIFICATION</scope>
</reference>
<proteinExistence type="predicted"/>
<sequence length="173" mass="18959">MNFVIFSTFIFILFFQETLQITEFSQCGGTGKKLPKSCQTNKSGFLCCNDGIEGIINEAMDELKAERAAKGLKFSEFNLQAMANKVGTKAEGKFNATFETVVGISNFASKTRFNGDLLCKVKAGKRFVLSYATAKKHKGTGWSARAAAAAAKDDPIIGPEEFDGNFHTITWRD</sequence>
<evidence type="ECO:0000313" key="2">
    <source>
        <dbReference type="WBParaSite" id="PS1159_v2.g14204.t1"/>
    </source>
</evidence>
<accession>A0AC35F713</accession>
<organism evidence="1 2">
    <name type="scientific">Panagrolaimus sp. PS1159</name>
    <dbReference type="NCBI Taxonomy" id="55785"/>
    <lineage>
        <taxon>Eukaryota</taxon>
        <taxon>Metazoa</taxon>
        <taxon>Ecdysozoa</taxon>
        <taxon>Nematoda</taxon>
        <taxon>Chromadorea</taxon>
        <taxon>Rhabditida</taxon>
        <taxon>Tylenchina</taxon>
        <taxon>Panagrolaimomorpha</taxon>
        <taxon>Panagrolaimoidea</taxon>
        <taxon>Panagrolaimidae</taxon>
        <taxon>Panagrolaimus</taxon>
    </lineage>
</organism>
<name>A0AC35F713_9BILA</name>
<dbReference type="Proteomes" id="UP000887580">
    <property type="component" value="Unplaced"/>
</dbReference>
<protein>
    <submittedName>
        <fullName evidence="2">Ground-like domain-containing protein</fullName>
    </submittedName>
</protein>